<feature type="non-terminal residue" evidence="2">
    <location>
        <position position="930"/>
    </location>
</feature>
<keyword evidence="3" id="KW-1185">Reference proteome</keyword>
<dbReference type="InterPro" id="IPR043504">
    <property type="entry name" value="Peptidase_S1_PA_chymotrypsin"/>
</dbReference>
<evidence type="ECO:0000313" key="2">
    <source>
        <dbReference type="EMBL" id="MCP9764182.1"/>
    </source>
</evidence>
<feature type="domain" description="PKD/Chitinase" evidence="1">
    <location>
        <begin position="548"/>
        <end position="618"/>
    </location>
</feature>
<comment type="caution">
    <text evidence="2">The sequence shown here is derived from an EMBL/GenBank/DDBJ whole genome shotgun (WGS) entry which is preliminary data.</text>
</comment>
<dbReference type="InterPro" id="IPR025667">
    <property type="entry name" value="SprB_repeat"/>
</dbReference>
<protein>
    <recommendedName>
        <fullName evidence="1">PKD/Chitinase domain-containing protein</fullName>
    </recommendedName>
</protein>
<dbReference type="InterPro" id="IPR044023">
    <property type="entry name" value="Ig_7"/>
</dbReference>
<name>A0AAE3KTA6_9BACT</name>
<dbReference type="EMBL" id="RJUF01000088">
    <property type="protein sequence ID" value="MCP9764182.1"/>
    <property type="molecule type" value="Genomic_DNA"/>
</dbReference>
<feature type="domain" description="PKD/Chitinase" evidence="1">
    <location>
        <begin position="320"/>
        <end position="387"/>
    </location>
</feature>
<dbReference type="Pfam" id="PF13573">
    <property type="entry name" value="SprB"/>
    <property type="match status" value="8"/>
</dbReference>
<evidence type="ECO:0000313" key="3">
    <source>
        <dbReference type="Proteomes" id="UP001204144"/>
    </source>
</evidence>
<feature type="non-terminal residue" evidence="2">
    <location>
        <position position="1"/>
    </location>
</feature>
<dbReference type="Gene3D" id="2.60.40.740">
    <property type="match status" value="5"/>
</dbReference>
<dbReference type="SMART" id="SM00089">
    <property type="entry name" value="PKD"/>
    <property type="match status" value="7"/>
</dbReference>
<dbReference type="Pfam" id="PF19081">
    <property type="entry name" value="Ig_7"/>
    <property type="match status" value="1"/>
</dbReference>
<feature type="domain" description="PKD/Chitinase" evidence="1">
    <location>
        <begin position="625"/>
        <end position="695"/>
    </location>
</feature>
<feature type="domain" description="PKD/Chitinase" evidence="1">
    <location>
        <begin position="394"/>
        <end position="464"/>
    </location>
</feature>
<feature type="domain" description="PKD/Chitinase" evidence="1">
    <location>
        <begin position="471"/>
        <end position="541"/>
    </location>
</feature>
<dbReference type="RefSeq" id="WP_374760691.1">
    <property type="nucleotide sequence ID" value="NZ_RJUF01000088.1"/>
</dbReference>
<reference evidence="2 3" key="1">
    <citation type="submission" date="2018-11" db="EMBL/GenBank/DDBJ databases">
        <title>Novel bacteria species description.</title>
        <authorList>
            <person name="Han J.-H."/>
        </authorList>
    </citation>
    <scope>NUCLEOTIDE SEQUENCE [LARGE SCALE GENOMIC DNA]</scope>
    <source>
        <strain evidence="2 3">KCTC23259</strain>
    </source>
</reference>
<dbReference type="InterPro" id="IPR035986">
    <property type="entry name" value="PKD_dom_sf"/>
</dbReference>
<accession>A0AAE3KTA6</accession>
<sequence length="930" mass="90993">GTIKINSTDEAIGVGSVSTPATITNSLNGIINIVGGIGVEMALPTDVVNFSNAGTINYDGTVLAFKFLGTTNFTNTGTVNINSGTGIENPTGNTINNNACGKILMASGTYTNGGTTTNTGLIQMPNTYSFTNTGTFTNNGVLKANAVSGITNNKVVITNSCPIFTLGGSNNYSVSGIFTDAGATTSAGSYTSVGNMFTANNTIPTGTQTLYAQVTDGTCTFVVPFDFDNKKPTSVSVNNTTVCSGTSVTLSGTCPSGTTLTWYTTATGGSNIGTGTNLSNSPTVSTTYYAACESTNCVSGRVATNAITIVSTPVVSLFSKTDVSCNGGNNGTATVTASSGTAPYTYSWAPSGGTAATATGLAAGTYTVTVTDANSCQKSSTVIITQPTALVASISAQTNIVCNGASTGSATVTASGGTPSYTYSWAPSGATTATATGLAAGTYTVTVTDANACQKTATVNITQPAALVASISAQTNIACNGASTGSATVTASSGISPYSYSWAPSGGTAATATGLSAGTYTVTVTDANSCLQTATVNITQPAALVASISAQTNIICNGASTGSATVSASGGNPNYTYSWAPSGGTAAIASGLAAGTYTVTVTDANACQKTATVSITQPTSLLASISAQTDVLCNGASTGSATVTPSGGNPSYTYEWAPSGGTAATASGLAAGTYTVTVTDANGCQKTATVSITQPTALVASISTQTNVLCNGASTGSATVTVSGGNPLFSNTTAPLGGTATITTNVSPTYIYSWAPSGGTAATATGLSAGTYTVTVTDANACQKTATVNITQPAALVASISAQTNVICNGASTGSATVTASGGNPNYTYSWAPSGGTAATASGLTAGTYTVTVTDANACQKTATVTITQPTALVASVSAQTNVLCNGANTGTATVTASGGTPNYSYSWAPSGGTAATATGLVAGIYTITV</sequence>
<dbReference type="AlphaFoldDB" id="A0AAE3KTA6"/>
<evidence type="ECO:0000259" key="1">
    <source>
        <dbReference type="SMART" id="SM00089"/>
    </source>
</evidence>
<dbReference type="Gene3D" id="2.40.10.10">
    <property type="entry name" value="Trypsin-like serine proteases"/>
    <property type="match status" value="2"/>
</dbReference>
<feature type="domain" description="PKD/Chitinase" evidence="1">
    <location>
        <begin position="724"/>
        <end position="793"/>
    </location>
</feature>
<dbReference type="SUPFAM" id="SSF49299">
    <property type="entry name" value="PKD domain"/>
    <property type="match status" value="2"/>
</dbReference>
<dbReference type="InterPro" id="IPR022409">
    <property type="entry name" value="PKD/Chitinase_dom"/>
</dbReference>
<proteinExistence type="predicted"/>
<gene>
    <name evidence="2" type="ORF">EGI31_14615</name>
</gene>
<dbReference type="Proteomes" id="UP001204144">
    <property type="component" value="Unassembled WGS sequence"/>
</dbReference>
<organism evidence="2 3">
    <name type="scientific">Lacihabitans soyangensis</name>
    <dbReference type="NCBI Taxonomy" id="869394"/>
    <lineage>
        <taxon>Bacteria</taxon>
        <taxon>Pseudomonadati</taxon>
        <taxon>Bacteroidota</taxon>
        <taxon>Cytophagia</taxon>
        <taxon>Cytophagales</taxon>
        <taxon>Leadbetterellaceae</taxon>
        <taxon>Lacihabitans</taxon>
    </lineage>
</organism>
<feature type="domain" description="PKD/Chitinase" evidence="1">
    <location>
        <begin position="800"/>
        <end position="870"/>
    </location>
</feature>